<keyword evidence="1" id="KW-1133">Transmembrane helix</keyword>
<keyword evidence="1" id="KW-0812">Transmembrane</keyword>
<dbReference type="SMART" id="SM00198">
    <property type="entry name" value="SCP"/>
    <property type="match status" value="1"/>
</dbReference>
<dbReference type="Gene3D" id="3.40.33.10">
    <property type="entry name" value="CAP"/>
    <property type="match status" value="2"/>
</dbReference>
<dbReference type="OrthoDB" id="414826at2759"/>
<dbReference type="PRINTS" id="PR00838">
    <property type="entry name" value="V5ALLERGEN"/>
</dbReference>
<keyword evidence="4" id="KW-1185">Reference proteome</keyword>
<dbReference type="FunFam" id="3.40.33.10:FF:000035">
    <property type="entry name" value="CRISP3: cysteine-rich secretory protein, putative"/>
    <property type="match status" value="1"/>
</dbReference>
<dbReference type="InterPro" id="IPR035940">
    <property type="entry name" value="CAP_sf"/>
</dbReference>
<evidence type="ECO:0000313" key="3">
    <source>
        <dbReference type="EMBL" id="CAH0102609.1"/>
    </source>
</evidence>
<dbReference type="Pfam" id="PF00188">
    <property type="entry name" value="CAP"/>
    <property type="match status" value="1"/>
</dbReference>
<name>A0A8J2WI95_9CRUS</name>
<dbReference type="CDD" id="cd05380">
    <property type="entry name" value="CAP_euk"/>
    <property type="match status" value="1"/>
</dbReference>
<dbReference type="InterPro" id="IPR001283">
    <property type="entry name" value="CRISP-related"/>
</dbReference>
<dbReference type="PROSITE" id="PS01010">
    <property type="entry name" value="CRISP_2"/>
    <property type="match status" value="2"/>
</dbReference>
<protein>
    <recommendedName>
        <fullName evidence="2">SCP domain-containing protein</fullName>
    </recommendedName>
</protein>
<feature type="domain" description="SCP" evidence="2">
    <location>
        <begin position="125"/>
        <end position="293"/>
    </location>
</feature>
<evidence type="ECO:0000313" key="4">
    <source>
        <dbReference type="Proteomes" id="UP000789390"/>
    </source>
</evidence>
<sequence>MLTTTVMFISFQFIGYCTLQLDEAKLRVFIHRKFSNNLYLVLKSNLKVVFYIPVNYFRGNMAIYSFAILMLVLAGTSLILAQNPYCSISTCKVPGTENTLCMYSNATWGTACQPAYAAKSTVSAADITTILKGHNDYRRKVAQGLETLGNPGPQPKASKMREMKWDQELSVMAAAHAQQCVWKHDSCRNVLRFKVGQNNYIEASSVDSLGTSNWNAAITSWYSEVKDMTPAYVTSFPSLSSPVIGHYTQLVWADTYLVGCATAYYQSTAVFGPSYPYNRFYVCNYGPTGNFINYPVYAQGEAGSACPTGTLNNNGFGKRSPGIGHYTQVVWDDTYLVGCATAYFQSTATLGPSYPYNRFYVCNYGPTGNFINSPVYAQGAAGSACPAGTVKKNGLFA</sequence>
<reference evidence="3" key="1">
    <citation type="submission" date="2021-11" db="EMBL/GenBank/DDBJ databases">
        <authorList>
            <person name="Schell T."/>
        </authorList>
    </citation>
    <scope>NUCLEOTIDE SEQUENCE</scope>
    <source>
        <strain evidence="3">M5</strain>
    </source>
</reference>
<evidence type="ECO:0000259" key="2">
    <source>
        <dbReference type="SMART" id="SM00198"/>
    </source>
</evidence>
<feature type="transmembrane region" description="Helical" evidence="1">
    <location>
        <begin position="61"/>
        <end position="81"/>
    </location>
</feature>
<dbReference type="InterPro" id="IPR014044">
    <property type="entry name" value="CAP_dom"/>
</dbReference>
<dbReference type="GO" id="GO:0005576">
    <property type="term" value="C:extracellular region"/>
    <property type="evidence" value="ECO:0007669"/>
    <property type="project" value="InterPro"/>
</dbReference>
<accession>A0A8J2WI95</accession>
<evidence type="ECO:0000256" key="1">
    <source>
        <dbReference type="SAM" id="Phobius"/>
    </source>
</evidence>
<dbReference type="EMBL" id="CAKKLH010000089">
    <property type="protein sequence ID" value="CAH0102609.1"/>
    <property type="molecule type" value="Genomic_DNA"/>
</dbReference>
<dbReference type="SUPFAM" id="SSF55797">
    <property type="entry name" value="PR-1-like"/>
    <property type="match status" value="2"/>
</dbReference>
<keyword evidence="1" id="KW-0472">Membrane</keyword>
<dbReference type="InterPro" id="IPR002413">
    <property type="entry name" value="V5_allergen-like"/>
</dbReference>
<proteinExistence type="predicted"/>
<comment type="caution">
    <text evidence="3">The sequence shown here is derived from an EMBL/GenBank/DDBJ whole genome shotgun (WGS) entry which is preliminary data.</text>
</comment>
<dbReference type="PROSITE" id="PS01009">
    <property type="entry name" value="CRISP_1"/>
    <property type="match status" value="2"/>
</dbReference>
<dbReference type="PANTHER" id="PTHR10334">
    <property type="entry name" value="CYSTEINE-RICH SECRETORY PROTEIN-RELATED"/>
    <property type="match status" value="1"/>
</dbReference>
<dbReference type="AlphaFoldDB" id="A0A8J2WI95"/>
<organism evidence="3 4">
    <name type="scientific">Daphnia galeata</name>
    <dbReference type="NCBI Taxonomy" id="27404"/>
    <lineage>
        <taxon>Eukaryota</taxon>
        <taxon>Metazoa</taxon>
        <taxon>Ecdysozoa</taxon>
        <taxon>Arthropoda</taxon>
        <taxon>Crustacea</taxon>
        <taxon>Branchiopoda</taxon>
        <taxon>Diplostraca</taxon>
        <taxon>Cladocera</taxon>
        <taxon>Anomopoda</taxon>
        <taxon>Daphniidae</taxon>
        <taxon>Daphnia</taxon>
    </lineage>
</organism>
<gene>
    <name evidence="3" type="ORF">DGAL_LOCUS5046</name>
</gene>
<dbReference type="Proteomes" id="UP000789390">
    <property type="component" value="Unassembled WGS sequence"/>
</dbReference>
<dbReference type="InterPro" id="IPR018244">
    <property type="entry name" value="Allrgn_V5/Tpx1_CS"/>
</dbReference>
<dbReference type="PRINTS" id="PR00837">
    <property type="entry name" value="V5TPXLIKE"/>
</dbReference>